<sequence length="298" mass="31680">MRQRRRDLTEPVTVIGVAVAALVAVVFVIQSVDTGEVSAAQQQPAPPPPTTTTTALPPPPPPVTTSTGLPANIQLATAVFDLRDNVLVSQSNENRQFAAESLTKLLIATDLAAAGRLTGDNLPRVQRMLSTSDDTTANQLWTADGGPQIVTRAIRSMGLRATTPPRDPGRWGDMTTTAADVVRIYQYIVKKMPAGQRNVLLNDLATTPRAADGTNQDFGITAALPDGEWWAKQAWACCRPEWDVHTTGVVGEDHRYVVVALSQQPLAPGFGGATKVITTVAKNLVAGLEIQHQVVGGA</sequence>
<dbReference type="RefSeq" id="WP_379793758.1">
    <property type="nucleotide sequence ID" value="NZ_JBHLUD010000001.1"/>
</dbReference>
<proteinExistence type="predicted"/>
<dbReference type="Gene3D" id="3.40.710.10">
    <property type="entry name" value="DD-peptidase/beta-lactamase superfamily"/>
    <property type="match status" value="1"/>
</dbReference>
<feature type="region of interest" description="Disordered" evidence="1">
    <location>
        <begin position="39"/>
        <end position="68"/>
    </location>
</feature>
<comment type="caution">
    <text evidence="3">The sequence shown here is derived from an EMBL/GenBank/DDBJ whole genome shotgun (WGS) entry which is preliminary data.</text>
</comment>
<protein>
    <recommendedName>
        <fullName evidence="5">Serine hydrolase</fullName>
    </recommendedName>
</protein>
<evidence type="ECO:0000313" key="3">
    <source>
        <dbReference type="EMBL" id="MFC0540521.1"/>
    </source>
</evidence>
<keyword evidence="2" id="KW-1133">Transmembrane helix</keyword>
<keyword evidence="4" id="KW-1185">Reference proteome</keyword>
<gene>
    <name evidence="3" type="ORF">ACFFH7_03460</name>
</gene>
<evidence type="ECO:0000256" key="1">
    <source>
        <dbReference type="SAM" id="MobiDB-lite"/>
    </source>
</evidence>
<feature type="compositionally biased region" description="Pro residues" evidence="1">
    <location>
        <begin position="44"/>
        <end position="63"/>
    </location>
</feature>
<organism evidence="3 4">
    <name type="scientific">Kutzneria chonburiensis</name>
    <dbReference type="NCBI Taxonomy" id="1483604"/>
    <lineage>
        <taxon>Bacteria</taxon>
        <taxon>Bacillati</taxon>
        <taxon>Actinomycetota</taxon>
        <taxon>Actinomycetes</taxon>
        <taxon>Pseudonocardiales</taxon>
        <taxon>Pseudonocardiaceae</taxon>
        <taxon>Kutzneria</taxon>
    </lineage>
</organism>
<dbReference type="InterPro" id="IPR012338">
    <property type="entry name" value="Beta-lactam/transpept-like"/>
</dbReference>
<evidence type="ECO:0000313" key="4">
    <source>
        <dbReference type="Proteomes" id="UP001589810"/>
    </source>
</evidence>
<dbReference type="EMBL" id="JBHLUD010000001">
    <property type="protein sequence ID" value="MFC0540521.1"/>
    <property type="molecule type" value="Genomic_DNA"/>
</dbReference>
<dbReference type="SUPFAM" id="SSF56601">
    <property type="entry name" value="beta-lactamase/transpeptidase-like"/>
    <property type="match status" value="1"/>
</dbReference>
<feature type="transmembrane region" description="Helical" evidence="2">
    <location>
        <begin position="12"/>
        <end position="32"/>
    </location>
</feature>
<keyword evidence="2" id="KW-0472">Membrane</keyword>
<dbReference type="Proteomes" id="UP001589810">
    <property type="component" value="Unassembled WGS sequence"/>
</dbReference>
<name>A0ABV6MKY2_9PSEU</name>
<reference evidence="3 4" key="1">
    <citation type="submission" date="2024-09" db="EMBL/GenBank/DDBJ databases">
        <authorList>
            <person name="Sun Q."/>
            <person name="Mori K."/>
        </authorList>
    </citation>
    <scope>NUCLEOTIDE SEQUENCE [LARGE SCALE GENOMIC DNA]</scope>
    <source>
        <strain evidence="3 4">TBRC 1432</strain>
    </source>
</reference>
<evidence type="ECO:0000256" key="2">
    <source>
        <dbReference type="SAM" id="Phobius"/>
    </source>
</evidence>
<keyword evidence="2" id="KW-0812">Transmembrane</keyword>
<accession>A0ABV6MKY2</accession>
<evidence type="ECO:0008006" key="5">
    <source>
        <dbReference type="Google" id="ProtNLM"/>
    </source>
</evidence>